<feature type="region of interest" description="Disordered" evidence="8">
    <location>
        <begin position="1997"/>
        <end position="2030"/>
    </location>
</feature>
<dbReference type="PROSITE" id="PS00028">
    <property type="entry name" value="ZINC_FINGER_C2H2_1"/>
    <property type="match status" value="34"/>
</dbReference>
<feature type="domain" description="C2H2-type" evidence="9">
    <location>
        <begin position="454"/>
        <end position="481"/>
    </location>
</feature>
<evidence type="ECO:0000256" key="3">
    <source>
        <dbReference type="ARBA" id="ARBA00022737"/>
    </source>
</evidence>
<feature type="compositionally biased region" description="Basic and acidic residues" evidence="8">
    <location>
        <begin position="172"/>
        <end position="300"/>
    </location>
</feature>
<evidence type="ECO:0000256" key="2">
    <source>
        <dbReference type="ARBA" id="ARBA00022723"/>
    </source>
</evidence>
<feature type="compositionally biased region" description="Polar residues" evidence="8">
    <location>
        <begin position="813"/>
        <end position="824"/>
    </location>
</feature>
<evidence type="ECO:0000256" key="6">
    <source>
        <dbReference type="ARBA" id="ARBA00023242"/>
    </source>
</evidence>
<feature type="compositionally biased region" description="Polar residues" evidence="8">
    <location>
        <begin position="1"/>
        <end position="11"/>
    </location>
</feature>
<feature type="domain" description="C2H2-type" evidence="9">
    <location>
        <begin position="1503"/>
        <end position="1531"/>
    </location>
</feature>
<feature type="domain" description="C2H2-type" evidence="9">
    <location>
        <begin position="2527"/>
        <end position="2554"/>
    </location>
</feature>
<feature type="domain" description="C2H2-type" evidence="9">
    <location>
        <begin position="2330"/>
        <end position="2357"/>
    </location>
</feature>
<dbReference type="SUPFAM" id="SSF57667">
    <property type="entry name" value="beta-beta-alpha zinc fingers"/>
    <property type="match status" value="18"/>
</dbReference>
<evidence type="ECO:0000259" key="9">
    <source>
        <dbReference type="PROSITE" id="PS50157"/>
    </source>
</evidence>
<feature type="compositionally biased region" description="Basic and acidic residues" evidence="8">
    <location>
        <begin position="797"/>
        <end position="812"/>
    </location>
</feature>
<feature type="domain" description="C2H2-type" evidence="9">
    <location>
        <begin position="1366"/>
        <end position="1388"/>
    </location>
</feature>
<evidence type="ECO:0000313" key="10">
    <source>
        <dbReference type="EMBL" id="KAI2655246.1"/>
    </source>
</evidence>
<feature type="region of interest" description="Disordered" evidence="8">
    <location>
        <begin position="644"/>
        <end position="673"/>
    </location>
</feature>
<feature type="domain" description="C2H2-type" evidence="9">
    <location>
        <begin position="2498"/>
        <end position="2521"/>
    </location>
</feature>
<keyword evidence="6" id="KW-0539">Nucleus</keyword>
<feature type="domain" description="C2H2-type" evidence="9">
    <location>
        <begin position="501"/>
        <end position="528"/>
    </location>
</feature>
<feature type="region of interest" description="Disordered" evidence="8">
    <location>
        <begin position="370"/>
        <end position="389"/>
    </location>
</feature>
<dbReference type="Pfam" id="PF12874">
    <property type="entry name" value="zf-met"/>
    <property type="match status" value="2"/>
</dbReference>
<feature type="region of interest" description="Disordered" evidence="8">
    <location>
        <begin position="1398"/>
        <end position="1421"/>
    </location>
</feature>
<evidence type="ECO:0000256" key="7">
    <source>
        <dbReference type="PROSITE-ProRule" id="PRU00042"/>
    </source>
</evidence>
<feature type="domain" description="C2H2-type" evidence="9">
    <location>
        <begin position="2095"/>
        <end position="2122"/>
    </location>
</feature>
<evidence type="ECO:0000256" key="1">
    <source>
        <dbReference type="ARBA" id="ARBA00004123"/>
    </source>
</evidence>
<evidence type="ECO:0000256" key="8">
    <source>
        <dbReference type="SAM" id="MobiDB-lite"/>
    </source>
</evidence>
<sequence length="2899" mass="328094">MATVQSESEQPLDNKLINGTLAGNKPELQPVSATVADSDAEVCAQSSDVKGTTDPDVPSSPASENSAPHGVALSPRNKDASGMPCNYKSPEDEQNTDVVLQNNKGDLISDAPGTDCDVTSDRLHNENSEQETDKQETEDKTTENVDQESNHAREEEHPPKQDEESTNITEASKSDDEAMQSTEEKTEETGDPKSMEKVKDTTEEKSKVTTEEKSLDNTEEKSKVTTEEKSMDNTEEKSKVTTEEKSMDNTEEKSKVTTEEKSMDNTEEIIRDNTEEKVMDNAEEKLKDNTEEKVMDNTEEKEGEDESKSNGVVVKRRKSRLECNECGKKFTRRETYNLHRHFHMHQDEQASLVCKECGITFQHRSDLIKHRSIHKENSQPSPSHSKRSERIYNERSKFQCEHCGMCFSTMMRLRLHVCEQTVEKPFRCPLCRKEFQYRVSINAHMQSHSLDSPYRCLECNKGFQSLGTLHIHQRSHAALKPYGCPDCSMAGKENANVEQQRNCPLCPQIFYKASDLRAHMLIHEAEYERMSNGKRFDKVYACQYCPLKFQSESMLQSHSQTHMTNILGLNTTHMTNQVKAVLEKQDDVGMDEEDIDSMPVVGGLEDQSEKKQFRCRDCGNLLVHQKIHVRKRQGQSHSYPLSIHSQRGRVSTGRRGRPRLDRDNGRTAPLPGRIMSETLLPNMVPHHSRSFDANRHERMQLRSQHLQTRNHSQQVHLQPEWQLQMQPTEELLHSQNPTNLLEAQPSNAVQMQWPGGHLKTILPKNDGLPELMHQQQPSQANVLMSAQPNHYSDISEAEQKGKHSQHHVDRQSPRSIQDPQQSQWPVLCDSVQTSSSSSEDGKVTDFDAPTNSESDKLTLDLQMPNSSGLAKTDMGQIGGVVLAAGATTPWGIKTSLEMSTPVGLQEVPGDSLEKQQSRLIQHLPQQMQVSQQLLQQQLHQPQTQIPPTWVSTAPPNQMGPVNLPYTAARFPLGDRPTMWGFQAAPVVSQTLVNGPVQQGHIRAQQHVALISGQQIPLSQPSTFISPPFPPPALNIPASHPIHSVGRQLPGPLPQGIFFTSQGTISEMPIMPQVTNLPQLAQQTEPHKIGNKMPFAPDHLFQCMICGCSLPGELELQMHYMQHAQRDKGAAQEVNVDPVSNSKATNAKNTGGEMELSPSGPMLKTQDHAEVVAANAAVPPLKIKAEQAEEDGCVVIHIVDEVEEGNLSDMSTNKEDLPERDKSIEGDWPFRCEDCSEAFGNKEDYLEHRSEHIHDGPIVCLDTDSQWDDLLISTDGGRRTLFCALCGQKFSSSKGFFSHQLKHRNQVIKRGIGDGFGEGAVRQKLFECKDCGKAYSTVGQCLNHQRSHKQASKSVFHQLAHLKKKSFQCSTCGRCYSRASALDAHRRCHEVKLVKSKSCETEKPLSPTEAPGQTEDNGTSSEQTEEHEQKVFQCLCGKSFRTMCGLGTHQRFSTSCSDGKVKEEIKHPFVCSECSKTFVSSVALLCHQRWHKRRAQLGCNGQPYKCTECGKVFTSLTFYNKHQRLAHSKELPAKSFLHQVIQLKKKAFECEECGRRFSRASALQSHQLCHTDVFRDIMEKKSEMSTATQPVKIYQNDNADSVVFHSQDVSCAQVQERDFNCTNTVEEHEAVDVDYEVVRITTLDDYENNSGLSQDQNPDLELLNPEIDVKIVQIDYEHLNDEPLVNSEPMSKRSPQEAKYSCPHCDRRFAKALSLRCHILWHKGCMGKKSERRQKFDVLTPTKRTLLTCEVCGHESASKSALYFHMGKHEDKCDRSYATASGLYNHQKICCGSARDEKTKEFNPTKSLLGPKVHHCKKCGKGFWSLGAFCHHKQNHLECADVEARPVGTPNSENGHIRRRKKGRRGGYRKVHPMNSKEEHKCEVCGKSYHMLACFLKHKLVHDTQGVQLAVKSFDYQVQQLKKNSYRCPDCGKVFSRAMALQFHMKSHGFETGLPLIDSNSPERSQCPTCYAFFASESLLQNHQKHCLKPEDSVELPQECEKVGTEEQDASSQKAEDVGGASLPADSEREQKTSLASDLKYKCKDCSRSFSVIGALNFHKRVHRKGHQSKKLKSHSAKQLKLGKVKSEKFLAKSSFACAECGRYFSSNSALGTHRRWHKDKKLARFLSKTNKIRSRKSVDGGPYLCNICGKGFFYLCVLRRHQLHHPPMEAQPQKEHEAAESNSGFTCPDCQMSFSSGSLLTTHFAEHHSKPTEAEKLQSESLLTEELGPPIKQPKTDVAKREKTKVQHYQCSYCTKSFLNIRGLRAHKWQKHHKVSEQPTAPAEKRSPYEKPIASERAFAKTSTKKELKPSTEEEPVQRSRSVELTKCFFKCDKCAKAFPSEEQLNAHKEVAKTRPHCCALCCRGYWTENQLQQHLAWHNEVRRRLPTELRYRLSASMAPGPSDNQHKSETIIKLPVALVSPQLCSHKCQHCGKTFLSPRALQQHQTLHKNEEPYHCSLCSQTFTDIRSLIDHHQECLGNKELKDRSSTPAVRGAVNLTCTECGISFKQEVELHQHYIEHALNLHSKKCRDCGQEFTQLEAFRIHIREHVKEKRKNKKRQVESVSNGNGNGLGYVTRKKKVKEEKETDEESCQIRPCEIFTGRPGVGKMLKKEKPVYPKTNKVYACAVCGKVYSYFESFRNHQKLHEDQQLEIRCEKCLKTFKRPLSLTLHLKLSKHCVPEEPSYLHCERCDKSFSSAAVFASHQEMHKQRPFWCDVCSKGFRNSVGLERHLLGHDNKKHTCNICQKSFRVPAELRYHYNIHTGAKPYTCDLCHKSFSQMGNLITHRKKHLEVFKEGEDVPLGRKDTGFRGNNRVSVMKKVVLGAKNVFVQEVVLEKEENSPETSDSSDNLSECLNEEQEENLQMQEVDCDWECIECGAHFTGESELHLHYMKHASGEV</sequence>
<feature type="domain" description="C2H2-type" evidence="9">
    <location>
        <begin position="540"/>
        <end position="562"/>
    </location>
</feature>
<feature type="domain" description="C2H2-type" evidence="9">
    <location>
        <begin position="1699"/>
        <end position="1723"/>
    </location>
</feature>
<feature type="compositionally biased region" description="Basic and acidic residues" evidence="8">
    <location>
        <begin position="2304"/>
        <end position="2317"/>
    </location>
</feature>
<feature type="domain" description="C2H2-type" evidence="9">
    <location>
        <begin position="1813"/>
        <end position="1835"/>
    </location>
</feature>
<feature type="compositionally biased region" description="Basic residues" evidence="8">
    <location>
        <begin position="1856"/>
        <end position="1870"/>
    </location>
</feature>
<feature type="region of interest" description="Disordered" evidence="8">
    <location>
        <begin position="1"/>
        <end position="313"/>
    </location>
</feature>
<dbReference type="Gene3D" id="3.30.160.60">
    <property type="entry name" value="Classic Zinc Finger"/>
    <property type="match status" value="21"/>
</dbReference>
<dbReference type="Pfam" id="PF00096">
    <property type="entry name" value="zf-C2H2"/>
    <property type="match status" value="8"/>
</dbReference>
<feature type="region of interest" description="Disordered" evidence="8">
    <location>
        <begin position="1847"/>
        <end position="1870"/>
    </location>
</feature>
<feature type="domain" description="C2H2-type" evidence="9">
    <location>
        <begin position="2686"/>
        <end position="2708"/>
    </location>
</feature>
<protein>
    <submittedName>
        <fullName evidence="10">Zinc finger protein 208</fullName>
    </submittedName>
</protein>
<feature type="domain" description="C2H2-type" evidence="9">
    <location>
        <begin position="1925"/>
        <end position="1952"/>
    </location>
</feature>
<reference evidence="10 11" key="1">
    <citation type="submission" date="2022-01" db="EMBL/GenBank/DDBJ databases">
        <title>A high-quality chromosome-level genome assembly of rohu carp, Labeo rohita.</title>
        <authorList>
            <person name="Arick M.A. II"/>
            <person name="Hsu C.-Y."/>
            <person name="Magbanua Z."/>
            <person name="Pechanova O."/>
            <person name="Grover C."/>
            <person name="Miller E."/>
            <person name="Thrash A."/>
            <person name="Ezzel L."/>
            <person name="Alam S."/>
            <person name="Benzie J."/>
            <person name="Hamilton M."/>
            <person name="Karsi A."/>
            <person name="Lawrence M.L."/>
            <person name="Peterson D.G."/>
        </authorList>
    </citation>
    <scope>NUCLEOTIDE SEQUENCE [LARGE SCALE GENOMIC DNA]</scope>
    <source>
        <strain evidence="11">BAU-BD-2019</strain>
        <tissue evidence="10">Blood</tissue>
    </source>
</reference>
<keyword evidence="2" id="KW-0479">Metal-binding</keyword>
<feature type="domain" description="C2H2-type" evidence="9">
    <location>
        <begin position="2713"/>
        <end position="2740"/>
    </location>
</feature>
<evidence type="ECO:0000256" key="4">
    <source>
        <dbReference type="ARBA" id="ARBA00022771"/>
    </source>
</evidence>
<feature type="region of interest" description="Disordered" evidence="8">
    <location>
        <begin position="2837"/>
        <end position="2858"/>
    </location>
</feature>
<feature type="domain" description="C2H2-type" evidence="9">
    <location>
        <begin position="2624"/>
        <end position="2651"/>
    </location>
</feature>
<feature type="domain" description="C2H2-type" evidence="9">
    <location>
        <begin position="2185"/>
        <end position="2212"/>
    </location>
</feature>
<keyword evidence="5" id="KW-0862">Zinc</keyword>
<feature type="domain" description="C2H2-type" evidence="9">
    <location>
        <begin position="2040"/>
        <end position="2067"/>
    </location>
</feature>
<dbReference type="Proteomes" id="UP000830375">
    <property type="component" value="Unassembled WGS sequence"/>
</dbReference>
<evidence type="ECO:0000313" key="11">
    <source>
        <dbReference type="Proteomes" id="UP000830375"/>
    </source>
</evidence>
<gene>
    <name evidence="10" type="ORF">H4Q32_017604</name>
</gene>
<dbReference type="PROSITE" id="PS50157">
    <property type="entry name" value="ZINC_FINGER_C2H2_2"/>
    <property type="match status" value="35"/>
</dbReference>
<feature type="domain" description="C2H2-type" evidence="9">
    <location>
        <begin position="2872"/>
        <end position="2899"/>
    </location>
</feature>
<feature type="domain" description="C2H2-type" evidence="9">
    <location>
        <begin position="1879"/>
        <end position="1906"/>
    </location>
</feature>
<feature type="domain" description="C2H2-type" evidence="9">
    <location>
        <begin position="2455"/>
        <end position="2482"/>
    </location>
</feature>
<dbReference type="SMART" id="SM00355">
    <property type="entry name" value="ZnF_C2H2"/>
    <property type="match status" value="40"/>
</dbReference>
<feature type="region of interest" description="Disordered" evidence="8">
    <location>
        <begin position="2553"/>
        <end position="2582"/>
    </location>
</feature>
<keyword evidence="11" id="KW-1185">Reference proteome</keyword>
<feature type="domain" description="C2H2-type" evidence="9">
    <location>
        <begin position="1468"/>
        <end position="1495"/>
    </location>
</feature>
<feature type="domain" description="C2H2-type" evidence="9">
    <location>
        <begin position="321"/>
        <end position="350"/>
    </location>
</feature>
<feature type="domain" description="C2H2-type" evidence="9">
    <location>
        <begin position="1325"/>
        <end position="1352"/>
    </location>
</feature>
<feature type="compositionally biased region" description="Basic and acidic residues" evidence="8">
    <location>
        <begin position="119"/>
        <end position="163"/>
    </location>
</feature>
<accession>A0ABQ8LY93</accession>
<feature type="region of interest" description="Disordered" evidence="8">
    <location>
        <begin position="2272"/>
        <end position="2317"/>
    </location>
</feature>
<feature type="domain" description="C2H2-type" evidence="9">
    <location>
        <begin position="2249"/>
        <end position="2279"/>
    </location>
</feature>
<dbReference type="PANTHER" id="PTHR24394:SF29">
    <property type="entry name" value="MYONEURIN"/>
    <property type="match status" value="1"/>
</dbReference>
<feature type="domain" description="C2H2-type" evidence="9">
    <location>
        <begin position="2653"/>
        <end position="2682"/>
    </location>
</feature>
<dbReference type="Pfam" id="PF13912">
    <property type="entry name" value="zf-C2H2_6"/>
    <property type="match status" value="4"/>
</dbReference>
<keyword evidence="3" id="KW-0677">Repeat</keyword>
<keyword evidence="4 7" id="KW-0863">Zinc-finger</keyword>
<dbReference type="EMBL" id="JACTAM010000016">
    <property type="protein sequence ID" value="KAI2655246.1"/>
    <property type="molecule type" value="Genomic_DNA"/>
</dbReference>
<feature type="domain" description="C2H2-type" evidence="9">
    <location>
        <begin position="426"/>
        <end position="453"/>
    </location>
</feature>
<dbReference type="PANTHER" id="PTHR24394">
    <property type="entry name" value="ZINC FINGER PROTEIN"/>
    <property type="match status" value="1"/>
</dbReference>
<feature type="region of interest" description="Disordered" evidence="8">
    <location>
        <begin position="795"/>
        <end position="854"/>
    </location>
</feature>
<evidence type="ECO:0000256" key="5">
    <source>
        <dbReference type="ARBA" id="ARBA00022833"/>
    </source>
</evidence>
<feature type="domain" description="C2H2-type" evidence="9">
    <location>
        <begin position="2740"/>
        <end position="2767"/>
    </location>
</feature>
<feature type="domain" description="C2H2-type" evidence="9">
    <location>
        <begin position="2143"/>
        <end position="2170"/>
    </location>
</feature>
<feature type="domain" description="C2H2-type" evidence="9">
    <location>
        <begin position="352"/>
        <end position="379"/>
    </location>
</feature>
<feature type="domain" description="C2H2-type" evidence="9">
    <location>
        <begin position="1547"/>
        <end position="1570"/>
    </location>
</feature>
<proteinExistence type="predicted"/>
<feature type="domain" description="C2H2-type" evidence="9">
    <location>
        <begin position="398"/>
        <end position="425"/>
    </location>
</feature>
<feature type="region of interest" description="Disordered" evidence="8">
    <location>
        <begin position="757"/>
        <end position="780"/>
    </location>
</feature>
<feature type="domain" description="C2H2-type" evidence="9">
    <location>
        <begin position="2427"/>
        <end position="2454"/>
    </location>
</feature>
<dbReference type="InterPro" id="IPR013087">
    <property type="entry name" value="Znf_C2H2_type"/>
</dbReference>
<name>A0ABQ8LY93_LABRO</name>
<comment type="caution">
    <text evidence="10">The sequence shown here is derived from an EMBL/GenBank/DDBJ whole genome shotgun (WGS) entry which is preliminary data.</text>
</comment>
<dbReference type="InterPro" id="IPR036236">
    <property type="entry name" value="Znf_C2H2_sf"/>
</dbReference>
<feature type="domain" description="C2H2-type" evidence="9">
    <location>
        <begin position="2768"/>
        <end position="2790"/>
    </location>
</feature>
<organism evidence="10 11">
    <name type="scientific">Labeo rohita</name>
    <name type="common">Indian major carp</name>
    <name type="synonym">Cyprinus rohita</name>
    <dbReference type="NCBI Taxonomy" id="84645"/>
    <lineage>
        <taxon>Eukaryota</taxon>
        <taxon>Metazoa</taxon>
        <taxon>Chordata</taxon>
        <taxon>Craniata</taxon>
        <taxon>Vertebrata</taxon>
        <taxon>Euteleostomi</taxon>
        <taxon>Actinopterygii</taxon>
        <taxon>Neopterygii</taxon>
        <taxon>Teleostei</taxon>
        <taxon>Ostariophysi</taxon>
        <taxon>Cypriniformes</taxon>
        <taxon>Cyprinidae</taxon>
        <taxon>Labeoninae</taxon>
        <taxon>Labeonini</taxon>
        <taxon>Labeo</taxon>
    </lineage>
</organism>
<comment type="subcellular location">
    <subcellularLocation>
        <location evidence="1">Nucleus</location>
    </subcellularLocation>
</comment>
<feature type="domain" description="C2H2-type" evidence="9">
    <location>
        <begin position="1229"/>
        <end position="1256"/>
    </location>
</feature>
<feature type="domain" description="C2H2-type" evidence="9">
    <location>
        <begin position="1280"/>
        <end position="1307"/>
    </location>
</feature>